<name>A0ABS5IJ80_9MICO</name>
<dbReference type="EMBL" id="JAGTUK010000001">
    <property type="protein sequence ID" value="MBS0023015.1"/>
    <property type="molecule type" value="Genomic_DNA"/>
</dbReference>
<comment type="caution">
    <text evidence="1">The sequence shown here is derived from an EMBL/GenBank/DDBJ whole genome shotgun (WGS) entry which is preliminary data.</text>
</comment>
<sequence>MTTTTMDRLLLGDNQFFGINHMSEEKARAQAIRFQDTQAIIDVVDIALDNGIRTLMCTTHERIAEVCDHMRANPERYADYRFYPCMPYAHKYANAVTDNGMLGALKQFLPEEGLLNAAMRGGKSFVKKDIEGIITLLVDAEMKMFQGLSTPVIFLQNVVVDLMLGLGFDEAFAIFDRHVRERYNAEPGFITMNLPMLLDTLDRVGVKNPIVCANINEIGFRMSGGIEAYEKALRERPFRPVAMSVFASGAIPPRRALEWIHDHANVESIVFGASSRSSIESTTGIVRELWGSDAV</sequence>
<protein>
    <submittedName>
        <fullName evidence="1">Uncharacterized protein</fullName>
    </submittedName>
</protein>
<accession>A0ABS5IJ80</accession>
<evidence type="ECO:0000313" key="1">
    <source>
        <dbReference type="EMBL" id="MBS0023015.1"/>
    </source>
</evidence>
<evidence type="ECO:0000313" key="2">
    <source>
        <dbReference type="Proteomes" id="UP000678243"/>
    </source>
</evidence>
<gene>
    <name evidence="1" type="ORF">KE274_02700</name>
</gene>
<reference evidence="1 2" key="1">
    <citation type="submission" date="2021-04" db="EMBL/GenBank/DDBJ databases">
        <title>Whole genome analysis of root endophytic bacterium Microbacterium paraoxydans ku-mp colonizing RP-bio226 rice variety.</title>
        <authorList>
            <person name="Ulaganathan K."/>
            <person name="Latha B."/>
        </authorList>
    </citation>
    <scope>NUCLEOTIDE SEQUENCE [LARGE SCALE GENOMIC DNA]</scope>
    <source>
        <strain evidence="2">ku-mp</strain>
    </source>
</reference>
<organism evidence="1 2">
    <name type="scientific">Microbacterium paraoxydans</name>
    <dbReference type="NCBI Taxonomy" id="199592"/>
    <lineage>
        <taxon>Bacteria</taxon>
        <taxon>Bacillati</taxon>
        <taxon>Actinomycetota</taxon>
        <taxon>Actinomycetes</taxon>
        <taxon>Micrococcales</taxon>
        <taxon>Microbacteriaceae</taxon>
        <taxon>Microbacterium</taxon>
    </lineage>
</organism>
<dbReference type="Proteomes" id="UP000678243">
    <property type="component" value="Unassembled WGS sequence"/>
</dbReference>
<keyword evidence="2" id="KW-1185">Reference proteome</keyword>
<proteinExistence type="predicted"/>